<proteinExistence type="predicted"/>
<feature type="signal peptide" evidence="2">
    <location>
        <begin position="1"/>
        <end position="23"/>
    </location>
</feature>
<organism evidence="3 4">
    <name type="scientific">Sorangium cellulosum</name>
    <name type="common">Polyangium cellulosum</name>
    <dbReference type="NCBI Taxonomy" id="56"/>
    <lineage>
        <taxon>Bacteria</taxon>
        <taxon>Pseudomonadati</taxon>
        <taxon>Myxococcota</taxon>
        <taxon>Polyangia</taxon>
        <taxon>Polyangiales</taxon>
        <taxon>Polyangiaceae</taxon>
        <taxon>Sorangium</taxon>
    </lineage>
</organism>
<feature type="region of interest" description="Disordered" evidence="1">
    <location>
        <begin position="229"/>
        <end position="249"/>
    </location>
</feature>
<dbReference type="AlphaFoldDB" id="A0A150P1M2"/>
<dbReference type="Proteomes" id="UP000075420">
    <property type="component" value="Unassembled WGS sequence"/>
</dbReference>
<dbReference type="EMBL" id="JELY01003466">
    <property type="protein sequence ID" value="KYF48700.1"/>
    <property type="molecule type" value="Genomic_DNA"/>
</dbReference>
<evidence type="ECO:0000256" key="1">
    <source>
        <dbReference type="SAM" id="MobiDB-lite"/>
    </source>
</evidence>
<name>A0A150P1M2_SORCE</name>
<evidence type="ECO:0000313" key="3">
    <source>
        <dbReference type="EMBL" id="KYF48700.1"/>
    </source>
</evidence>
<evidence type="ECO:0000313" key="4">
    <source>
        <dbReference type="Proteomes" id="UP000075420"/>
    </source>
</evidence>
<gene>
    <name evidence="3" type="ORF">BE08_24560</name>
</gene>
<protein>
    <recommendedName>
        <fullName evidence="5">Lipoprotein</fullName>
    </recommendedName>
</protein>
<evidence type="ECO:0000256" key="2">
    <source>
        <dbReference type="SAM" id="SignalP"/>
    </source>
</evidence>
<evidence type="ECO:0008006" key="5">
    <source>
        <dbReference type="Google" id="ProtNLM"/>
    </source>
</evidence>
<sequence length="567" mass="60960">MRDHCERLLSAPLALAAASAVLAAGSGCGGDAYDPLATAAARAGRTGNLEASIPPMCYASTAGGANGCWTCHTTGFGPNTLADHDLQREYSFSDAARKNPWTNLLEDLSAVAARTSDAEILEYIREDNYAPLRRALRALAERRDYPGHVPDLDIEAGLDGEGFAADGSGYRAVRYKPFPGSFWPTNGSAGDVFIRLPAAFREDASGAPSRDVYKLNLALLEAAIASPSPLPRASEAAPMDASPLPRASEAAPMDASAGREVEPVSEVVAGFDLDGDGAISPAVTRIRRLPARYAGGAAGVPVRAWIYPRGTELLHSVRYIDPDRPGLLAARMKELRYARKVDEPDDWAISRAYEREADEKEEGRPPLYAGAPEVGLRNAFGWQIQAFIEDERGRLRLQTVEEHRACMGCHSAVGVTVDHTFSLARKVPGAAGWRHQDLRGMPDVPQAGHADPEVLTYLRRAGGADDYRGNAEMLARFFPGGALDEAEVRRGAPGGDRDLAYLVAPSRERALLLDKAYRALVRAQRFEAGRDVLLGPATGILRAVEGESTGLGEAQRVYLDGRVHLAW</sequence>
<accession>A0A150P1M2</accession>
<dbReference type="PROSITE" id="PS51257">
    <property type="entry name" value="PROKAR_LIPOPROTEIN"/>
    <property type="match status" value="1"/>
</dbReference>
<feature type="chain" id="PRO_5007565476" description="Lipoprotein" evidence="2">
    <location>
        <begin position="24"/>
        <end position="567"/>
    </location>
</feature>
<reference evidence="3 4" key="1">
    <citation type="submission" date="2014-02" db="EMBL/GenBank/DDBJ databases">
        <title>The small core and large imbalanced accessory genome model reveals a collaborative survival strategy of Sorangium cellulosum strains in nature.</title>
        <authorList>
            <person name="Han K."/>
            <person name="Peng R."/>
            <person name="Blom J."/>
            <person name="Li Y.-Z."/>
        </authorList>
    </citation>
    <scope>NUCLEOTIDE SEQUENCE [LARGE SCALE GENOMIC DNA]</scope>
    <source>
        <strain evidence="3 4">So0157-25</strain>
    </source>
</reference>
<keyword evidence="2" id="KW-0732">Signal</keyword>
<comment type="caution">
    <text evidence="3">The sequence shown here is derived from an EMBL/GenBank/DDBJ whole genome shotgun (WGS) entry which is preliminary data.</text>
</comment>